<keyword evidence="1 2" id="KW-0103">Bromodomain</keyword>
<feature type="domain" description="Bromo" evidence="4">
    <location>
        <begin position="148"/>
        <end position="218"/>
    </location>
</feature>
<dbReference type="CDD" id="cd04369">
    <property type="entry name" value="Bromodomain"/>
    <property type="match status" value="1"/>
</dbReference>
<dbReference type="PANTHER" id="PTHR22881">
    <property type="entry name" value="BROMODOMAIN CONTAINING PROTEIN"/>
    <property type="match status" value="1"/>
</dbReference>
<dbReference type="EMBL" id="JAYMYR010000011">
    <property type="protein sequence ID" value="KAK7333093.1"/>
    <property type="molecule type" value="Genomic_DNA"/>
</dbReference>
<dbReference type="PROSITE" id="PS50014">
    <property type="entry name" value="BROMODOMAIN_2"/>
    <property type="match status" value="1"/>
</dbReference>
<accession>A0AAN9QIX1</accession>
<dbReference type="Gene3D" id="1.20.920.10">
    <property type="entry name" value="Bromodomain-like"/>
    <property type="match status" value="1"/>
</dbReference>
<sequence>MKASFSNTYFGIYTGSKKKHAKILDEVEYEDRRRSSRIVALEKKKQLEKERKLAIALENKNKSINDVKNKGKGKAKMEVWEDFSDFNNEEGPTKKKRKNKEFSQLISSIKEIARKSQKASSSGTGTDDLSLTGMPLKNILEIVIDFLQRRDMDELFAEPINPTMVENYYEIVKQPMDFATMRTKLHEGMYTDLEQFKSDIFLICSNATSVYPERSKYHEVAEDINRYAKWTFEALSVDPQHPHQEFSERKKRPNRKSQKGKQKNPRRVAPKQSESTNSTEAQKRDLYWPPNNPLFSDVLDATKKANIQVNANTINYKESLMQFVKGLGPVAEKVAAKKLAALQDQPLNINENVSRTHSMHQPTPKAPTNSVSFNANTLPLSSSLLNRPFTILGPATRENISVNTNNVDRVLMGDRPHQRNKISTNENWHAYAASLLSNIFFENGKGGSSSANETMDARTLSKGKMVAPVEDVSSLFGPVQQNYNIHKWGVNNSSSNNNNNTIQWNTATNMPNMFSTGSSSSLFGAGSFRNVPPIVHPTRVISGPQPRPRRPISLSSGGFSMMQQPGIENTMTLPSNSLPMYQSMQEIPTSCISSQNITQSSHVRQPRPNDIINLADLRLRPQSEARDSMYGRPSNNFAEVSLMQERHQPWPSNSMSSLNPSMLSPLYQPMQGESVPCKNLLVGSTVFPSPNAFFSNDSNNSLYGLGTSHQPMDFQAMIDSQDFINDTWPMNASYEEVMHQAATFTPVTTQGFPEMQMQTVSQLNPHVLDPPQPNSASSP</sequence>
<comment type="caution">
    <text evidence="5">The sequence shown here is derived from an EMBL/GenBank/DDBJ whole genome shotgun (WGS) entry which is preliminary data.</text>
</comment>
<reference evidence="5 6" key="1">
    <citation type="submission" date="2024-01" db="EMBL/GenBank/DDBJ databases">
        <title>The genomes of 5 underutilized Papilionoideae crops provide insights into root nodulation and disease resistanc.</title>
        <authorList>
            <person name="Jiang F."/>
        </authorList>
    </citation>
    <scope>NUCLEOTIDE SEQUENCE [LARGE SCALE GENOMIC DNA]</scope>
    <source>
        <strain evidence="5">JINMINGXINNONG_FW02</strain>
        <tissue evidence="5">Leaves</tissue>
    </source>
</reference>
<dbReference type="PRINTS" id="PR00503">
    <property type="entry name" value="BROMODOMAIN"/>
</dbReference>
<feature type="region of interest" description="Disordered" evidence="3">
    <location>
        <begin position="241"/>
        <end position="288"/>
    </location>
</feature>
<dbReference type="Pfam" id="PF00439">
    <property type="entry name" value="Bromodomain"/>
    <property type="match status" value="1"/>
</dbReference>
<evidence type="ECO:0000259" key="4">
    <source>
        <dbReference type="PROSITE" id="PS50014"/>
    </source>
</evidence>
<evidence type="ECO:0000313" key="6">
    <source>
        <dbReference type="Proteomes" id="UP001374584"/>
    </source>
</evidence>
<keyword evidence="6" id="KW-1185">Reference proteome</keyword>
<feature type="compositionally biased region" description="Basic residues" evidence="3">
    <location>
        <begin position="249"/>
        <end position="269"/>
    </location>
</feature>
<evidence type="ECO:0000313" key="5">
    <source>
        <dbReference type="EMBL" id="KAK7333093.1"/>
    </source>
</evidence>
<evidence type="ECO:0000256" key="2">
    <source>
        <dbReference type="PROSITE-ProRule" id="PRU00035"/>
    </source>
</evidence>
<name>A0AAN9QIX1_PHACN</name>
<protein>
    <recommendedName>
        <fullName evidence="4">Bromo domain-containing protein</fullName>
    </recommendedName>
</protein>
<dbReference type="InterPro" id="IPR036427">
    <property type="entry name" value="Bromodomain-like_sf"/>
</dbReference>
<dbReference type="PANTHER" id="PTHR22881:SF26">
    <property type="entry name" value="BROMODOMAIN CONTAINING PROTEIN, EXPRESSED"/>
    <property type="match status" value="1"/>
</dbReference>
<dbReference type="AlphaFoldDB" id="A0AAN9QIX1"/>
<dbReference type="InterPro" id="IPR001487">
    <property type="entry name" value="Bromodomain"/>
</dbReference>
<dbReference type="InterPro" id="IPR051831">
    <property type="entry name" value="Bromodomain_contain_prot"/>
</dbReference>
<evidence type="ECO:0000256" key="3">
    <source>
        <dbReference type="SAM" id="MobiDB-lite"/>
    </source>
</evidence>
<dbReference type="Proteomes" id="UP001374584">
    <property type="component" value="Unassembled WGS sequence"/>
</dbReference>
<proteinExistence type="predicted"/>
<dbReference type="SMART" id="SM00297">
    <property type="entry name" value="BROMO"/>
    <property type="match status" value="1"/>
</dbReference>
<dbReference type="SUPFAM" id="SSF47370">
    <property type="entry name" value="Bromodomain"/>
    <property type="match status" value="1"/>
</dbReference>
<gene>
    <name evidence="5" type="ORF">VNO80_29855</name>
</gene>
<evidence type="ECO:0000256" key="1">
    <source>
        <dbReference type="ARBA" id="ARBA00023117"/>
    </source>
</evidence>
<organism evidence="5 6">
    <name type="scientific">Phaseolus coccineus</name>
    <name type="common">Scarlet runner bean</name>
    <name type="synonym">Phaseolus multiflorus</name>
    <dbReference type="NCBI Taxonomy" id="3886"/>
    <lineage>
        <taxon>Eukaryota</taxon>
        <taxon>Viridiplantae</taxon>
        <taxon>Streptophyta</taxon>
        <taxon>Embryophyta</taxon>
        <taxon>Tracheophyta</taxon>
        <taxon>Spermatophyta</taxon>
        <taxon>Magnoliopsida</taxon>
        <taxon>eudicotyledons</taxon>
        <taxon>Gunneridae</taxon>
        <taxon>Pentapetalae</taxon>
        <taxon>rosids</taxon>
        <taxon>fabids</taxon>
        <taxon>Fabales</taxon>
        <taxon>Fabaceae</taxon>
        <taxon>Papilionoideae</taxon>
        <taxon>50 kb inversion clade</taxon>
        <taxon>NPAAA clade</taxon>
        <taxon>indigoferoid/millettioid clade</taxon>
        <taxon>Phaseoleae</taxon>
        <taxon>Phaseolus</taxon>
    </lineage>
</organism>